<evidence type="ECO:0000313" key="3">
    <source>
        <dbReference type="Proteomes" id="UP000009374"/>
    </source>
</evidence>
<dbReference type="GO" id="GO:0004803">
    <property type="term" value="F:transposase activity"/>
    <property type="evidence" value="ECO:0007669"/>
    <property type="project" value="InterPro"/>
</dbReference>
<dbReference type="PANTHER" id="PTHR34614:SF2">
    <property type="entry name" value="TRANSPOSASE IS4-LIKE DOMAIN-CONTAINING PROTEIN"/>
    <property type="match status" value="1"/>
</dbReference>
<dbReference type="SUPFAM" id="SSF53098">
    <property type="entry name" value="Ribonuclease H-like"/>
    <property type="match status" value="1"/>
</dbReference>
<dbReference type="PANTHER" id="PTHR34614">
    <property type="match status" value="1"/>
</dbReference>
<dbReference type="NCBIfam" id="NF033559">
    <property type="entry name" value="transpos_IS1634"/>
    <property type="match status" value="1"/>
</dbReference>
<dbReference type="Proteomes" id="UP000009374">
    <property type="component" value="Unassembled WGS sequence"/>
</dbReference>
<dbReference type="EMBL" id="GG693883">
    <property type="protein sequence ID" value="EES51938.1"/>
    <property type="molecule type" value="Genomic_DNA"/>
</dbReference>
<dbReference type="InterPro" id="IPR047654">
    <property type="entry name" value="IS1634_transpos"/>
</dbReference>
<protein>
    <submittedName>
        <fullName evidence="2">Transposase, IS4 family protein</fullName>
    </submittedName>
</protein>
<feature type="domain" description="Transposase IS4-like" evidence="1">
    <location>
        <begin position="198"/>
        <end position="479"/>
    </location>
</feature>
<gene>
    <name evidence="2" type="ORF">UBAL3_95390001</name>
</gene>
<dbReference type="Pfam" id="PF01609">
    <property type="entry name" value="DDE_Tnp_1"/>
    <property type="match status" value="1"/>
</dbReference>
<keyword evidence="3" id="KW-1185">Reference proteome</keyword>
<dbReference type="AlphaFoldDB" id="C6HZK3"/>
<dbReference type="GO" id="GO:0006313">
    <property type="term" value="P:DNA transposition"/>
    <property type="evidence" value="ECO:0007669"/>
    <property type="project" value="InterPro"/>
</dbReference>
<organism evidence="2 3">
    <name type="scientific">Leptospirillum ferrodiazotrophum</name>
    <dbReference type="NCBI Taxonomy" id="412449"/>
    <lineage>
        <taxon>Bacteria</taxon>
        <taxon>Pseudomonadati</taxon>
        <taxon>Nitrospirota</taxon>
        <taxon>Nitrospiria</taxon>
        <taxon>Nitrospirales</taxon>
        <taxon>Nitrospiraceae</taxon>
        <taxon>Leptospirillum</taxon>
    </lineage>
</organism>
<evidence type="ECO:0000313" key="2">
    <source>
        <dbReference type="EMBL" id="EES51938.1"/>
    </source>
</evidence>
<sequence>MASRKGPCHVVTTKRVVGEKVYLTTLLRRTYRENGKVKNETLANLSHLPPHIIEVVKAGMSGQAVGVLSQDLACVRSLPHGHVAAVVGTMRGSGLTALLGSRRSRTRDLQEALIAHRLISPGSKLSLSRALSPDTATSTLGEVLGVAGATEDELYGAMDALLSRQKSIEASLAKKHLQDGTLVLYDVSSSYYTGEHCDLARYGHNRDGKKRFPQIVYGLLCASDGCPVTIEVFEGNTADPNTLSAQIAKLRERFGLARVVLVTDRGILTQVQIEKIREIEGFDWITALRSPSIARLRDQGHIQASLFDEKNLAEITSPDFPGERLIVCRNPLLAHRRATKREELLKATEKDLEKIREATQRARNPLRGQDRIGLRVGKILDRHHVGKHFELTIADDNFSWKRNEEKIREEAALDGLYVIRTSLTKSEMSSEKSVEAYKSLANVERAFRSLKTVDLEIRPIYHRLSDRVRGHVFLCMLAYYVEWQMKQKLAPLLFAEEDRDGAKNARPDIVSPAVASRKTQKKARLHATEEGLPVQTFGGLLEDLGTLVRNVMQTGKDKAARFAMLTKSTPFQQKALELLGVSPNI</sequence>
<reference evidence="2 3" key="1">
    <citation type="journal article" date="2009" name="Appl. Environ. Microbiol.">
        <title>Community genomic and proteomic analyses of chemoautotrophic iron-oxidizing "Leptospirillum rubarum" (Group II) and "Leptospirillum ferrodiazotrophum" (Group III) bacteria in acid mine drainage biofilms.</title>
        <authorList>
            <person name="Goltsman D.S."/>
            <person name="Denef V.J."/>
            <person name="Singer S.W."/>
            <person name="VerBerkmoes N.C."/>
            <person name="Lefsrud M."/>
            <person name="Mueller R.S."/>
            <person name="Dick G.J."/>
            <person name="Sun C.L."/>
            <person name="Wheeler K.E."/>
            <person name="Zemla A."/>
            <person name="Baker B.J."/>
            <person name="Hauser L."/>
            <person name="Land M."/>
            <person name="Shah M.B."/>
            <person name="Thelen M.P."/>
            <person name="Hettich R.L."/>
            <person name="Banfield J.F."/>
        </authorList>
    </citation>
    <scope>NUCLEOTIDE SEQUENCE [LARGE SCALE GENOMIC DNA]</scope>
</reference>
<evidence type="ECO:0000259" key="1">
    <source>
        <dbReference type="Pfam" id="PF01609"/>
    </source>
</evidence>
<dbReference type="InterPro" id="IPR002559">
    <property type="entry name" value="Transposase_11"/>
</dbReference>
<proteinExistence type="predicted"/>
<accession>C6HZK3</accession>
<dbReference type="InterPro" id="IPR012337">
    <property type="entry name" value="RNaseH-like_sf"/>
</dbReference>
<dbReference type="GO" id="GO:0003677">
    <property type="term" value="F:DNA binding"/>
    <property type="evidence" value="ECO:0007669"/>
    <property type="project" value="InterPro"/>
</dbReference>
<name>C6HZK3_9BACT</name>